<comment type="caution">
    <text evidence="11">The sequence shown here is derived from an EMBL/GenBank/DDBJ whole genome shotgun (WGS) entry which is preliminary data.</text>
</comment>
<dbReference type="EMBL" id="JAIVFP010000001">
    <property type="protein sequence ID" value="MCI4682628.1"/>
    <property type="molecule type" value="Genomic_DNA"/>
</dbReference>
<dbReference type="Proteomes" id="UP001139104">
    <property type="component" value="Unassembled WGS sequence"/>
</dbReference>
<dbReference type="CDD" id="cd05398">
    <property type="entry name" value="NT_ClassII-CCAase"/>
    <property type="match status" value="1"/>
</dbReference>
<proteinExistence type="inferred from homology"/>
<accession>A0ABS9Z4S0</accession>
<sequence length="425" mass="45944">MTAETQSAIRALLDRPALKRLFAALEGEELRVVGGAVRNALLGAPVADVDLAVAATPDVVVAKAERAGLRVAPTGIEHGTITVILDSAHFEITSLREDVETDGRRAKVRFGRDFAADARRRDFTINALSVDSHGRIYDYVGGLDDLARRHVRFIGDPRQRIAEDFLRILRFFRFSACYGEEPLDAEGFAACVALRDGMEHLSRERLGGELLKILSVPRSAAVIETMSQAGLLAFLHVAPWPARCRRLAGNFAARGVADALLSLAALALHSPSDADRLAEALRLSRAQKRRLTAMAEVAAAWHGASQAPAPAQLREQLFLHGVQAARDGLLLIQAESPAAPDDRAFLSADVFLRDTPAPKAPFAAADLLSRGVRQGAGLGAALKRLQATWIRAGFPQDPKRIAALIDAACASQPHESNWTRPRRLD</sequence>
<keyword evidence="2 8" id="KW-0808">Transferase</keyword>
<dbReference type="SUPFAM" id="SSF81891">
    <property type="entry name" value="Poly A polymerase C-terminal region-like"/>
    <property type="match status" value="1"/>
</dbReference>
<keyword evidence="7" id="KW-0460">Magnesium</keyword>
<feature type="domain" description="tRNA nucleotidyltransferase/poly(A) polymerase RNA and SrmB- binding" evidence="10">
    <location>
        <begin position="185"/>
        <end position="235"/>
    </location>
</feature>
<comment type="similarity">
    <text evidence="8">Belongs to the tRNA nucleotidyltransferase/poly(A) polymerase family.</text>
</comment>
<name>A0ABS9Z4S0_9HYPH</name>
<dbReference type="SUPFAM" id="SSF81301">
    <property type="entry name" value="Nucleotidyltransferase"/>
    <property type="match status" value="1"/>
</dbReference>
<dbReference type="Pfam" id="PF01743">
    <property type="entry name" value="PolyA_pol"/>
    <property type="match status" value="1"/>
</dbReference>
<dbReference type="Pfam" id="PF12627">
    <property type="entry name" value="PolyA_pol_RNAbd"/>
    <property type="match status" value="1"/>
</dbReference>
<dbReference type="InterPro" id="IPR002646">
    <property type="entry name" value="PolA_pol_head_dom"/>
</dbReference>
<comment type="cofactor">
    <cofactor evidence="1">
        <name>Mg(2+)</name>
        <dbReference type="ChEBI" id="CHEBI:18420"/>
    </cofactor>
</comment>
<evidence type="ECO:0000256" key="8">
    <source>
        <dbReference type="RuleBase" id="RU003953"/>
    </source>
</evidence>
<keyword evidence="6" id="KW-0547">Nucleotide-binding</keyword>
<dbReference type="InterPro" id="IPR050264">
    <property type="entry name" value="Bact_CCA-adding_enz_type3_sf"/>
</dbReference>
<evidence type="ECO:0000256" key="3">
    <source>
        <dbReference type="ARBA" id="ARBA00022694"/>
    </source>
</evidence>
<evidence type="ECO:0000256" key="5">
    <source>
        <dbReference type="ARBA" id="ARBA00022723"/>
    </source>
</evidence>
<evidence type="ECO:0000256" key="7">
    <source>
        <dbReference type="ARBA" id="ARBA00022842"/>
    </source>
</evidence>
<feature type="domain" description="Poly A polymerase head" evidence="9">
    <location>
        <begin position="30"/>
        <end position="152"/>
    </location>
</feature>
<evidence type="ECO:0000256" key="1">
    <source>
        <dbReference type="ARBA" id="ARBA00001946"/>
    </source>
</evidence>
<evidence type="ECO:0000259" key="10">
    <source>
        <dbReference type="Pfam" id="PF12627"/>
    </source>
</evidence>
<evidence type="ECO:0000259" key="9">
    <source>
        <dbReference type="Pfam" id="PF01743"/>
    </source>
</evidence>
<organism evidence="11 12">
    <name type="scientific">Candidatus Rhodoblastus alkanivorans</name>
    <dbReference type="NCBI Taxonomy" id="2954117"/>
    <lineage>
        <taxon>Bacteria</taxon>
        <taxon>Pseudomonadati</taxon>
        <taxon>Pseudomonadota</taxon>
        <taxon>Alphaproteobacteria</taxon>
        <taxon>Hyphomicrobiales</taxon>
        <taxon>Rhodoblastaceae</taxon>
        <taxon>Rhodoblastus</taxon>
    </lineage>
</organism>
<gene>
    <name evidence="11" type="ORF">K2U94_07600</name>
</gene>
<keyword evidence="8" id="KW-0694">RNA-binding</keyword>
<protein>
    <submittedName>
        <fullName evidence="11">CCA tRNA nucleotidyltransferase</fullName>
    </submittedName>
</protein>
<dbReference type="PANTHER" id="PTHR46173:SF1">
    <property type="entry name" value="CCA TRNA NUCLEOTIDYLTRANSFERASE 1, MITOCHONDRIAL"/>
    <property type="match status" value="1"/>
</dbReference>
<dbReference type="PANTHER" id="PTHR46173">
    <property type="entry name" value="CCA TRNA NUCLEOTIDYLTRANSFERASE 1, MITOCHONDRIAL"/>
    <property type="match status" value="1"/>
</dbReference>
<dbReference type="InterPro" id="IPR032828">
    <property type="entry name" value="PolyA_RNA-bd"/>
</dbReference>
<dbReference type="Gene3D" id="1.10.3090.10">
    <property type="entry name" value="cca-adding enzyme, domain 2"/>
    <property type="match status" value="1"/>
</dbReference>
<evidence type="ECO:0000313" key="11">
    <source>
        <dbReference type="EMBL" id="MCI4682628.1"/>
    </source>
</evidence>
<dbReference type="RefSeq" id="WP_243066626.1">
    <property type="nucleotide sequence ID" value="NZ_JAIVFK010000004.1"/>
</dbReference>
<dbReference type="Gene3D" id="3.30.460.10">
    <property type="entry name" value="Beta Polymerase, domain 2"/>
    <property type="match status" value="1"/>
</dbReference>
<evidence type="ECO:0000256" key="4">
    <source>
        <dbReference type="ARBA" id="ARBA00022695"/>
    </source>
</evidence>
<keyword evidence="4" id="KW-0548">Nucleotidyltransferase</keyword>
<reference evidence="11" key="1">
    <citation type="journal article" date="2022" name="ISME J.">
        <title>Identification of active gaseous-alkane degraders at natural gas seeps.</title>
        <authorList>
            <person name="Farhan Ul Haque M."/>
            <person name="Hernandez M."/>
            <person name="Crombie A.T."/>
            <person name="Murrell J.C."/>
        </authorList>
    </citation>
    <scope>NUCLEOTIDE SEQUENCE</scope>
    <source>
        <strain evidence="11">PC2</strain>
    </source>
</reference>
<keyword evidence="3" id="KW-0819">tRNA processing</keyword>
<dbReference type="InterPro" id="IPR043519">
    <property type="entry name" value="NT_sf"/>
</dbReference>
<keyword evidence="5" id="KW-0479">Metal-binding</keyword>
<evidence type="ECO:0000256" key="2">
    <source>
        <dbReference type="ARBA" id="ARBA00022679"/>
    </source>
</evidence>
<keyword evidence="12" id="KW-1185">Reference proteome</keyword>
<evidence type="ECO:0000313" key="12">
    <source>
        <dbReference type="Proteomes" id="UP001139104"/>
    </source>
</evidence>
<evidence type="ECO:0000256" key="6">
    <source>
        <dbReference type="ARBA" id="ARBA00022741"/>
    </source>
</evidence>